<reference evidence="3" key="1">
    <citation type="submission" date="2023-10" db="EMBL/GenBank/DDBJ databases">
        <authorList>
            <person name="Chen Y."/>
            <person name="Shah S."/>
            <person name="Dougan E. K."/>
            <person name="Thang M."/>
            <person name="Chan C."/>
        </authorList>
    </citation>
    <scope>NUCLEOTIDE SEQUENCE [LARGE SCALE GENOMIC DNA]</scope>
</reference>
<dbReference type="SUPFAM" id="SSF54928">
    <property type="entry name" value="RNA-binding domain, RBD"/>
    <property type="match status" value="1"/>
</dbReference>
<feature type="compositionally biased region" description="Low complexity" evidence="1">
    <location>
        <begin position="121"/>
        <end position="132"/>
    </location>
</feature>
<dbReference type="InterPro" id="IPR007201">
    <property type="entry name" value="Mei2-like_Rrm_C"/>
</dbReference>
<dbReference type="Proteomes" id="UP001189429">
    <property type="component" value="Unassembled WGS sequence"/>
</dbReference>
<evidence type="ECO:0000259" key="2">
    <source>
        <dbReference type="Pfam" id="PF04059"/>
    </source>
</evidence>
<protein>
    <recommendedName>
        <fullName evidence="2">Mei2-like C-terminal RNA recognition motif domain-containing protein</fullName>
    </recommendedName>
</protein>
<feature type="region of interest" description="Disordered" evidence="1">
    <location>
        <begin position="67"/>
        <end position="168"/>
    </location>
</feature>
<keyword evidence="4" id="KW-1185">Reference proteome</keyword>
<evidence type="ECO:0000313" key="4">
    <source>
        <dbReference type="Proteomes" id="UP001189429"/>
    </source>
</evidence>
<sequence>MTRETHVDLHPRCEGTCDGVCPEGEASLSARAIPSCDDVNKIWSLLADDGALGSGPASRGGRFLAQLRPQGQDPRPPPGLPRPSGGAQGCPARESSPPGCPGKAGSPSQRTPLSSRASAYVPAAVPGVAGAPRTSQGQVRLSAPWPAPRSPGGAPRRGRHAPGGGPCAAPTTVMMRNLPYCYTRQMLIDLLDSKGFSGRYDFLYLPIDFESGYHVGYSFVNLTASEDAVRFMEVFTGFNDWKPRRDHRICAVGWAAIQGFLANVERFETKQLTMDGLPEEYKPVLFRDGEQISFERFSSTKKVLMSLEVRRQLELSAPDMPDRHAA</sequence>
<name>A0ABN9XCE6_9DINO</name>
<proteinExistence type="predicted"/>
<evidence type="ECO:0000313" key="3">
    <source>
        <dbReference type="EMBL" id="CAK0897245.1"/>
    </source>
</evidence>
<dbReference type="InterPro" id="IPR035979">
    <property type="entry name" value="RBD_domain_sf"/>
</dbReference>
<dbReference type="EMBL" id="CAUYUJ010020302">
    <property type="protein sequence ID" value="CAK0897245.1"/>
    <property type="molecule type" value="Genomic_DNA"/>
</dbReference>
<feature type="compositionally biased region" description="Polar residues" evidence="1">
    <location>
        <begin position="106"/>
        <end position="117"/>
    </location>
</feature>
<feature type="domain" description="Mei2-like C-terminal RNA recognition motif" evidence="2">
    <location>
        <begin position="171"/>
        <end position="267"/>
    </location>
</feature>
<accession>A0ABN9XCE6</accession>
<gene>
    <name evidence="3" type="ORF">PCOR1329_LOCUS75490</name>
</gene>
<dbReference type="Pfam" id="PF04059">
    <property type="entry name" value="RRM_2"/>
    <property type="match status" value="1"/>
</dbReference>
<dbReference type="CDD" id="cd12277">
    <property type="entry name" value="RRM3_MEI2_EAR1_like"/>
    <property type="match status" value="1"/>
</dbReference>
<organism evidence="3 4">
    <name type="scientific">Prorocentrum cordatum</name>
    <dbReference type="NCBI Taxonomy" id="2364126"/>
    <lineage>
        <taxon>Eukaryota</taxon>
        <taxon>Sar</taxon>
        <taxon>Alveolata</taxon>
        <taxon>Dinophyceae</taxon>
        <taxon>Prorocentrales</taxon>
        <taxon>Prorocentraceae</taxon>
        <taxon>Prorocentrum</taxon>
    </lineage>
</organism>
<evidence type="ECO:0000256" key="1">
    <source>
        <dbReference type="SAM" id="MobiDB-lite"/>
    </source>
</evidence>
<comment type="caution">
    <text evidence="3">The sequence shown here is derived from an EMBL/GenBank/DDBJ whole genome shotgun (WGS) entry which is preliminary data.</text>
</comment>